<dbReference type="GO" id="GO:0016887">
    <property type="term" value="F:ATP hydrolysis activity"/>
    <property type="evidence" value="ECO:0007669"/>
    <property type="project" value="InterPro"/>
</dbReference>
<dbReference type="GO" id="GO:0010043">
    <property type="term" value="P:response to zinc ion"/>
    <property type="evidence" value="ECO:0007669"/>
    <property type="project" value="TreeGrafter"/>
</dbReference>
<keyword evidence="8" id="KW-0406">Ion transport</keyword>
<dbReference type="Pfam" id="PF00005">
    <property type="entry name" value="ABC_tran"/>
    <property type="match status" value="1"/>
</dbReference>
<evidence type="ECO:0000256" key="7">
    <source>
        <dbReference type="ARBA" id="ARBA00022967"/>
    </source>
</evidence>
<keyword evidence="7" id="KW-1278">Translocase</keyword>
<evidence type="ECO:0000256" key="2">
    <source>
        <dbReference type="ARBA" id="ARBA00022475"/>
    </source>
</evidence>
<keyword evidence="1" id="KW-0813">Transport</keyword>
<dbReference type="SMART" id="SM00382">
    <property type="entry name" value="AAA"/>
    <property type="match status" value="1"/>
</dbReference>
<keyword evidence="6" id="KW-0864">Zinc transport</keyword>
<evidence type="ECO:0000313" key="11">
    <source>
        <dbReference type="EMBL" id="OAU96533.1"/>
    </source>
</evidence>
<keyword evidence="12" id="KW-1185">Reference proteome</keyword>
<comment type="caution">
    <text evidence="11">The sequence shown here is derived from an EMBL/GenBank/DDBJ whole genome shotgun (WGS) entry which is preliminary data.</text>
</comment>
<dbReference type="SUPFAM" id="SSF52540">
    <property type="entry name" value="P-loop containing nucleoside triphosphate hydrolases"/>
    <property type="match status" value="1"/>
</dbReference>
<dbReference type="InterPro" id="IPR003593">
    <property type="entry name" value="AAA+_ATPase"/>
</dbReference>
<evidence type="ECO:0000259" key="10">
    <source>
        <dbReference type="PROSITE" id="PS50893"/>
    </source>
</evidence>
<evidence type="ECO:0000256" key="1">
    <source>
        <dbReference type="ARBA" id="ARBA00022448"/>
    </source>
</evidence>
<accession>A0A198UJ87</accession>
<dbReference type="EMBL" id="LXHC01000017">
    <property type="protein sequence ID" value="OAU96533.1"/>
    <property type="molecule type" value="Genomic_DNA"/>
</dbReference>
<evidence type="ECO:0000256" key="3">
    <source>
        <dbReference type="ARBA" id="ARBA00022741"/>
    </source>
</evidence>
<keyword evidence="5 11" id="KW-0067">ATP-binding</keyword>
<reference evidence="11 12" key="1">
    <citation type="journal article" date="2016" name="Genome Biol. Evol.">
        <title>Comparative Genomic Analyses of the Moraxella catarrhalis Serosensitive and Seroresistant Lineages Demonstrate Their Independent Evolution.</title>
        <authorList>
            <person name="Earl J.P."/>
            <person name="de Vries S.P."/>
            <person name="Ahmed A."/>
            <person name="Powell E."/>
            <person name="Schultz M.P."/>
            <person name="Hermans P.W."/>
            <person name="Hill D.J."/>
            <person name="Zhou Z."/>
            <person name="Constantinidou C.I."/>
            <person name="Hu F.Z."/>
            <person name="Bootsma H.J."/>
            <person name="Ehrlich G.D."/>
        </authorList>
    </citation>
    <scope>NUCLEOTIDE SEQUENCE [LARGE SCALE GENOMIC DNA]</scope>
    <source>
        <strain evidence="11 12">Z7542</strain>
    </source>
</reference>
<keyword evidence="4" id="KW-0862">Zinc</keyword>
<evidence type="ECO:0000256" key="4">
    <source>
        <dbReference type="ARBA" id="ARBA00022833"/>
    </source>
</evidence>
<evidence type="ECO:0000256" key="9">
    <source>
        <dbReference type="ARBA" id="ARBA00023136"/>
    </source>
</evidence>
<dbReference type="InterPro" id="IPR027417">
    <property type="entry name" value="P-loop_NTPase"/>
</dbReference>
<evidence type="ECO:0000313" key="12">
    <source>
        <dbReference type="Proteomes" id="UP000078228"/>
    </source>
</evidence>
<evidence type="ECO:0000256" key="5">
    <source>
        <dbReference type="ARBA" id="ARBA00022840"/>
    </source>
</evidence>
<keyword evidence="2" id="KW-1003">Cell membrane</keyword>
<dbReference type="eggNOG" id="COG1121">
    <property type="taxonomic scope" value="Bacteria"/>
</dbReference>
<dbReference type="AlphaFoldDB" id="A0A198UJ87"/>
<name>A0A198UJ87_MORCA</name>
<evidence type="ECO:0000256" key="6">
    <source>
        <dbReference type="ARBA" id="ARBA00022906"/>
    </source>
</evidence>
<feature type="domain" description="ABC transporter" evidence="10">
    <location>
        <begin position="13"/>
        <end position="229"/>
    </location>
</feature>
<dbReference type="RefSeq" id="WP_064611804.1">
    <property type="nucleotide sequence ID" value="NZ_LXHB01000133.1"/>
</dbReference>
<gene>
    <name evidence="11" type="ORF">AO384_0891</name>
</gene>
<dbReference type="InterPro" id="IPR003439">
    <property type="entry name" value="ABC_transporter-like_ATP-bd"/>
</dbReference>
<dbReference type="InterPro" id="IPR050153">
    <property type="entry name" value="Metal_Ion_Import_ABC"/>
</dbReference>
<proteinExistence type="predicted"/>
<dbReference type="GO" id="GO:0006829">
    <property type="term" value="P:zinc ion transport"/>
    <property type="evidence" value="ECO:0007669"/>
    <property type="project" value="UniProtKB-KW"/>
</dbReference>
<evidence type="ECO:0000256" key="8">
    <source>
        <dbReference type="ARBA" id="ARBA00023065"/>
    </source>
</evidence>
<keyword evidence="3" id="KW-0547">Nucleotide-binding</keyword>
<organism evidence="11 12">
    <name type="scientific">Moraxella catarrhalis</name>
    <name type="common">Branhamella catarrhalis</name>
    <dbReference type="NCBI Taxonomy" id="480"/>
    <lineage>
        <taxon>Bacteria</taxon>
        <taxon>Pseudomonadati</taxon>
        <taxon>Pseudomonadota</taxon>
        <taxon>Gammaproteobacteria</taxon>
        <taxon>Moraxellales</taxon>
        <taxon>Moraxellaceae</taxon>
        <taxon>Moraxella</taxon>
    </lineage>
</organism>
<dbReference type="GO" id="GO:0005524">
    <property type="term" value="F:ATP binding"/>
    <property type="evidence" value="ECO:0007669"/>
    <property type="project" value="UniProtKB-KW"/>
</dbReference>
<sequence length="258" mass="29082">MTATKSHNTPIILQLDQVSYRVSDGDLVSGVSMNIHAGEMISLIGPNGAGKSTLVKLILGLLTPTHGKITKKVRHISYVPQRFNVPTILPLRVIDLLRQANPKRLNQAQKDDIFDKLSITSLLPKQMHHLSGGETQRVLLARALLDKPELLILDEPMQGLDPESESWLYQFLDQLPEFLQCAMLVVSHDLHWVMKGSRRVICLNKHICCQGVPSQIAIAPEFVQLFGYQAPYIHQHTHCNHHLDHEHLESGHRHRDTA</sequence>
<dbReference type="PANTHER" id="PTHR42734">
    <property type="entry name" value="METAL TRANSPORT SYSTEM ATP-BINDING PROTEIN TM_0124-RELATED"/>
    <property type="match status" value="1"/>
</dbReference>
<dbReference type="OrthoDB" id="9780942at2"/>
<dbReference type="Proteomes" id="UP000078228">
    <property type="component" value="Unassembled WGS sequence"/>
</dbReference>
<dbReference type="PROSITE" id="PS50893">
    <property type="entry name" value="ABC_TRANSPORTER_2"/>
    <property type="match status" value="1"/>
</dbReference>
<protein>
    <submittedName>
        <fullName evidence="11">Zinc ABC transporter, ATP-binding protein ZnuC</fullName>
    </submittedName>
</protein>
<dbReference type="Gene3D" id="3.40.50.300">
    <property type="entry name" value="P-loop containing nucleotide triphosphate hydrolases"/>
    <property type="match status" value="1"/>
</dbReference>
<dbReference type="PATRIC" id="fig|480.237.peg.1533"/>
<dbReference type="PANTHER" id="PTHR42734:SF9">
    <property type="entry name" value="ZINC IMPORT ATP-BINDING PROTEIN ZNUC"/>
    <property type="match status" value="1"/>
</dbReference>
<keyword evidence="9" id="KW-0472">Membrane</keyword>